<evidence type="ECO:0000256" key="3">
    <source>
        <dbReference type="PROSITE-ProRule" id="PRU00339"/>
    </source>
</evidence>
<evidence type="ECO:0000313" key="4">
    <source>
        <dbReference type="EMBL" id="HGS04476.1"/>
    </source>
</evidence>
<gene>
    <name evidence="4" type="ORF">ENT08_01845</name>
</gene>
<dbReference type="SMART" id="SM00028">
    <property type="entry name" value="TPR"/>
    <property type="match status" value="2"/>
</dbReference>
<dbReference type="PANTHER" id="PTHR44943">
    <property type="entry name" value="CELLULOSE SYNTHASE OPERON PROTEIN C"/>
    <property type="match status" value="1"/>
</dbReference>
<organism evidence="4">
    <name type="scientific">Desulfobacca acetoxidans</name>
    <dbReference type="NCBI Taxonomy" id="60893"/>
    <lineage>
        <taxon>Bacteria</taxon>
        <taxon>Pseudomonadati</taxon>
        <taxon>Thermodesulfobacteriota</taxon>
        <taxon>Desulfobaccia</taxon>
        <taxon>Desulfobaccales</taxon>
        <taxon>Desulfobaccaceae</taxon>
        <taxon>Desulfobacca</taxon>
    </lineage>
</organism>
<dbReference type="SUPFAM" id="SSF48452">
    <property type="entry name" value="TPR-like"/>
    <property type="match status" value="1"/>
</dbReference>
<dbReference type="Gene3D" id="1.25.40.10">
    <property type="entry name" value="Tetratricopeptide repeat domain"/>
    <property type="match status" value="2"/>
</dbReference>
<dbReference type="Pfam" id="PF14559">
    <property type="entry name" value="TPR_19"/>
    <property type="match status" value="1"/>
</dbReference>
<evidence type="ECO:0000256" key="2">
    <source>
        <dbReference type="ARBA" id="ARBA00022803"/>
    </source>
</evidence>
<sequence>MQAFCLEGGGVEPCFPGSPPTVQKKFHLTALVCYLAKNFSKILWEGQTEFRRWPGVRGDGMKTAILLVALWGVLLPSLSAWGASGKVGAVVDQAARELKRENYEEALDILLKGQKEGLRSPELSLLLGRTYRAMLNYSEARRALEEALSLKPGYPEAQLLLADTYIALDQPALALPLLQDLERQGFEPGNTAYLQGMAAYKEKRYPQALEYFRRAQQDPKLAQEAKFQESLTLAAMNRLPEAQKTMREAISLNPLSPTAGLAQGFAAALEGRTKDYQRFRFYGALGFDYDSNVTLQPGDPGAAQLVSGKGDVFYSQTALLEFNLLKPGPWALWTFYSYYQNFHFRIGSYDLWSNTIGLAPIYTWSNSRLWVPFAFNYSNVGSNKYATSYTLAPTYLYLFTPAHGLEVSARLARRYYWFPISFQQDERSGRAVGGSLAYYFFFKKQEGYLQARFTYEHEFTGGSNWDSNSYRFGLAALYPVTKSLKIKAFGDIILQPYNHFWTDGNIFVKYPRRDDKIYMTGIELTQQIYKGLELNLHYYYVRDDSNIALYDYDRHIVGGQLGYRY</sequence>
<dbReference type="InterPro" id="IPR051685">
    <property type="entry name" value="Ycf3/AcsC/BcsC/TPR_MFPF"/>
</dbReference>
<dbReference type="EMBL" id="DSXI01000105">
    <property type="protein sequence ID" value="HGS04476.1"/>
    <property type="molecule type" value="Genomic_DNA"/>
</dbReference>
<name>A0A7V4G771_9BACT</name>
<feature type="repeat" description="TPR" evidence="3">
    <location>
        <begin position="121"/>
        <end position="154"/>
    </location>
</feature>
<dbReference type="InterPro" id="IPR019734">
    <property type="entry name" value="TPR_rpt"/>
</dbReference>
<reference evidence="4" key="1">
    <citation type="journal article" date="2020" name="mSystems">
        <title>Genome- and Community-Level Interaction Insights into Carbon Utilization and Element Cycling Functions of Hydrothermarchaeota in Hydrothermal Sediment.</title>
        <authorList>
            <person name="Zhou Z."/>
            <person name="Liu Y."/>
            <person name="Xu W."/>
            <person name="Pan J."/>
            <person name="Luo Z.H."/>
            <person name="Li M."/>
        </authorList>
    </citation>
    <scope>NUCLEOTIDE SEQUENCE [LARGE SCALE GENOMIC DNA]</scope>
    <source>
        <strain evidence="4">SpSt-548</strain>
    </source>
</reference>
<dbReference type="AlphaFoldDB" id="A0A7V4G771"/>
<dbReference type="InterPro" id="IPR011990">
    <property type="entry name" value="TPR-like_helical_dom_sf"/>
</dbReference>
<keyword evidence="2 3" id="KW-0802">TPR repeat</keyword>
<dbReference type="PROSITE" id="PS50005">
    <property type="entry name" value="TPR"/>
    <property type="match status" value="1"/>
</dbReference>
<accession>A0A7V4G771</accession>
<proteinExistence type="predicted"/>
<dbReference type="PANTHER" id="PTHR44943:SF8">
    <property type="entry name" value="TPR REPEAT-CONTAINING PROTEIN MJ0263"/>
    <property type="match status" value="1"/>
</dbReference>
<evidence type="ECO:0000256" key="1">
    <source>
        <dbReference type="ARBA" id="ARBA00022737"/>
    </source>
</evidence>
<keyword evidence="1" id="KW-0677">Repeat</keyword>
<protein>
    <submittedName>
        <fullName evidence="4">Tetratricopeptide repeat protein</fullName>
    </submittedName>
</protein>
<comment type="caution">
    <text evidence="4">The sequence shown here is derived from an EMBL/GenBank/DDBJ whole genome shotgun (WGS) entry which is preliminary data.</text>
</comment>